<keyword evidence="12" id="KW-1185">Reference proteome</keyword>
<dbReference type="HAMAP" id="MF_00454">
    <property type="entry name" value="FluC"/>
    <property type="match status" value="1"/>
</dbReference>
<dbReference type="GO" id="GO:0046872">
    <property type="term" value="F:metal ion binding"/>
    <property type="evidence" value="ECO:0007669"/>
    <property type="project" value="UniProtKB-KW"/>
</dbReference>
<comment type="similarity">
    <text evidence="7 10">Belongs to the fluoride channel Fluc/FEX (TC 1.A.43) family.</text>
</comment>
<dbReference type="GO" id="GO:0005886">
    <property type="term" value="C:plasma membrane"/>
    <property type="evidence" value="ECO:0007669"/>
    <property type="project" value="UniProtKB-SubCell"/>
</dbReference>
<feature type="transmembrane region" description="Helical" evidence="10">
    <location>
        <begin position="93"/>
        <end position="115"/>
    </location>
</feature>
<feature type="transmembrane region" description="Helical" evidence="10">
    <location>
        <begin position="44"/>
        <end position="72"/>
    </location>
</feature>
<comment type="catalytic activity">
    <reaction evidence="8">
        <text>fluoride(in) = fluoride(out)</text>
        <dbReference type="Rhea" id="RHEA:76159"/>
        <dbReference type="ChEBI" id="CHEBI:17051"/>
    </reaction>
    <physiologicalReaction direction="left-to-right" evidence="8">
        <dbReference type="Rhea" id="RHEA:76160"/>
    </physiologicalReaction>
</comment>
<dbReference type="PANTHER" id="PTHR28259:SF1">
    <property type="entry name" value="FLUORIDE EXPORT PROTEIN 1-RELATED"/>
    <property type="match status" value="1"/>
</dbReference>
<keyword evidence="10" id="KW-0813">Transport</keyword>
<name>A0A1I4J109_9ACTN</name>
<dbReference type="Proteomes" id="UP000199152">
    <property type="component" value="Unassembled WGS sequence"/>
</dbReference>
<dbReference type="RefSeq" id="WP_091328129.1">
    <property type="nucleotide sequence ID" value="NZ_FOSW01000014.1"/>
</dbReference>
<dbReference type="GO" id="GO:0062054">
    <property type="term" value="F:fluoride channel activity"/>
    <property type="evidence" value="ECO:0007669"/>
    <property type="project" value="UniProtKB-UniRule"/>
</dbReference>
<evidence type="ECO:0000256" key="2">
    <source>
        <dbReference type="ARBA" id="ARBA00022475"/>
    </source>
</evidence>
<dbReference type="InParanoid" id="A0A1I4J109"/>
<evidence type="ECO:0000256" key="1">
    <source>
        <dbReference type="ARBA" id="ARBA00004651"/>
    </source>
</evidence>
<evidence type="ECO:0000256" key="10">
    <source>
        <dbReference type="HAMAP-Rule" id="MF_00454"/>
    </source>
</evidence>
<comment type="subcellular location">
    <subcellularLocation>
        <location evidence="1 10">Cell membrane</location>
        <topology evidence="1 10">Multi-pass membrane protein</topology>
    </subcellularLocation>
</comment>
<protein>
    <recommendedName>
        <fullName evidence="10">Fluoride-specific ion channel FluC</fullName>
    </recommendedName>
</protein>
<dbReference type="STRING" id="504800.SAMN04488085_1146"/>
<evidence type="ECO:0000256" key="9">
    <source>
        <dbReference type="ARBA" id="ARBA00049940"/>
    </source>
</evidence>
<keyword evidence="10" id="KW-0406">Ion transport</keyword>
<comment type="function">
    <text evidence="9 10">Fluoride-specific ion channel. Important for reducing fluoride concentration in the cell, thus reducing its toxicity.</text>
</comment>
<gene>
    <name evidence="10" type="primary">fluC</name>
    <name evidence="10" type="synonym">crcB</name>
    <name evidence="11" type="ORF">SAMN04488085_1146</name>
</gene>
<keyword evidence="3 10" id="KW-0812">Transmembrane</keyword>
<evidence type="ECO:0000256" key="5">
    <source>
        <dbReference type="ARBA" id="ARBA00023136"/>
    </source>
</evidence>
<dbReference type="PANTHER" id="PTHR28259">
    <property type="entry name" value="FLUORIDE EXPORT PROTEIN 1-RELATED"/>
    <property type="match status" value="1"/>
</dbReference>
<evidence type="ECO:0000256" key="8">
    <source>
        <dbReference type="ARBA" id="ARBA00035585"/>
    </source>
</evidence>
<keyword evidence="10" id="KW-0479">Metal-binding</keyword>
<keyword evidence="2 10" id="KW-1003">Cell membrane</keyword>
<sequence>MTALLVAAGALAGGPLRLLATRLAVRWGGDPALGTLMVNVAGSALLGVLMGLSAVPAQVLALVGTGFCGTLTTFSAFGADVVRLLERRALTRLLGYLAATLVLSIGAAALGYVVAGL</sequence>
<dbReference type="AlphaFoldDB" id="A0A1I4J109"/>
<dbReference type="FunCoup" id="A0A1I4J109">
    <property type="interactions" value="1"/>
</dbReference>
<evidence type="ECO:0000256" key="7">
    <source>
        <dbReference type="ARBA" id="ARBA00035120"/>
    </source>
</evidence>
<dbReference type="Pfam" id="PF02537">
    <property type="entry name" value="CRCB"/>
    <property type="match status" value="1"/>
</dbReference>
<accession>A0A1I4J109</accession>
<evidence type="ECO:0000256" key="4">
    <source>
        <dbReference type="ARBA" id="ARBA00022989"/>
    </source>
</evidence>
<dbReference type="EMBL" id="FOSW01000014">
    <property type="protein sequence ID" value="SFL60254.1"/>
    <property type="molecule type" value="Genomic_DNA"/>
</dbReference>
<dbReference type="OrthoDB" id="5148600at2"/>
<keyword evidence="4 10" id="KW-1133">Transmembrane helix</keyword>
<evidence type="ECO:0000256" key="3">
    <source>
        <dbReference type="ARBA" id="ARBA00022692"/>
    </source>
</evidence>
<proteinExistence type="inferred from homology"/>
<organism evidence="11 12">
    <name type="scientific">Geodermatophilus ruber</name>
    <dbReference type="NCBI Taxonomy" id="504800"/>
    <lineage>
        <taxon>Bacteria</taxon>
        <taxon>Bacillati</taxon>
        <taxon>Actinomycetota</taxon>
        <taxon>Actinomycetes</taxon>
        <taxon>Geodermatophilales</taxon>
        <taxon>Geodermatophilaceae</taxon>
        <taxon>Geodermatophilus</taxon>
    </lineage>
</organism>
<evidence type="ECO:0000313" key="12">
    <source>
        <dbReference type="Proteomes" id="UP000199152"/>
    </source>
</evidence>
<keyword evidence="6 10" id="KW-0407">Ion channel</keyword>
<reference evidence="11 12" key="1">
    <citation type="submission" date="2016-10" db="EMBL/GenBank/DDBJ databases">
        <authorList>
            <person name="de Groot N.N."/>
        </authorList>
    </citation>
    <scope>NUCLEOTIDE SEQUENCE [LARGE SCALE GENOMIC DNA]</scope>
    <source>
        <strain evidence="11 12">DSM 45317</strain>
    </source>
</reference>
<dbReference type="InterPro" id="IPR003691">
    <property type="entry name" value="FluC"/>
</dbReference>
<feature type="binding site" evidence="10">
    <location>
        <position position="72"/>
    </location>
    <ligand>
        <name>Na(+)</name>
        <dbReference type="ChEBI" id="CHEBI:29101"/>
        <note>structural</note>
    </ligand>
</feature>
<feature type="binding site" evidence="10">
    <location>
        <position position="69"/>
    </location>
    <ligand>
        <name>Na(+)</name>
        <dbReference type="ChEBI" id="CHEBI:29101"/>
        <note>structural</note>
    </ligand>
</feature>
<evidence type="ECO:0000256" key="6">
    <source>
        <dbReference type="ARBA" id="ARBA00023303"/>
    </source>
</evidence>
<dbReference type="GO" id="GO:0140114">
    <property type="term" value="P:cellular detoxification of fluoride"/>
    <property type="evidence" value="ECO:0007669"/>
    <property type="project" value="UniProtKB-UniRule"/>
</dbReference>
<comment type="activity regulation">
    <text evidence="10">Na(+) is not transported, but it plays an essential structural role and its presence is essential for fluoride channel function.</text>
</comment>
<evidence type="ECO:0000313" key="11">
    <source>
        <dbReference type="EMBL" id="SFL60254.1"/>
    </source>
</evidence>
<keyword evidence="5 10" id="KW-0472">Membrane</keyword>
<comment type="caution">
    <text evidence="10">Lacks conserved residue(s) required for the propagation of feature annotation.</text>
</comment>
<keyword evidence="10" id="KW-0915">Sodium</keyword>